<evidence type="ECO:0000256" key="2">
    <source>
        <dbReference type="ARBA" id="ARBA00022475"/>
    </source>
</evidence>
<evidence type="ECO:0000256" key="3">
    <source>
        <dbReference type="ARBA" id="ARBA00022692"/>
    </source>
</evidence>
<feature type="domain" description="ABC3 transporter permease C-terminal" evidence="8">
    <location>
        <begin position="553"/>
        <end position="657"/>
    </location>
</feature>
<evidence type="ECO:0000313" key="10">
    <source>
        <dbReference type="Proteomes" id="UP000245423"/>
    </source>
</evidence>
<feature type="domain" description="ABC3 transporter permease C-terminal" evidence="8">
    <location>
        <begin position="955"/>
        <end position="1060"/>
    </location>
</feature>
<sequence>MKQSLIKDTFREIKNSLGRFLAIFAIVALGTGFFAGIKATAPDMKITGDKYFDDYRLMDFWLISTLGFNERDIEEISKLENIEGIAPSYAMDAIFEDGENEKVIRLISLPMDKIKAESEDYINRVNLVEGRFPEKPGECLAEKSKLGISPIQLGEKIKLNSGTDEDILENLENDEYTVVGLVESPLYIAYERGTSTIGNGKVSSFVILPEEEFKLSVYTDLYLTIKGAREVLTFSKEYGDLLNPIKKDLERIANLRKEARYDEIMEEANEKLEDAKKELQEGEEKQVEELAKAEKELNEAKEKIAKGESELKDKEKEFNKTIKSAENKLSEEENKLKTGEDEYNKNLKNFNEEKKSAQEKFKQAEIQIANGERKLDAKEKELEQAKLGFNYIIDENEKAKTLAIIEAGEKELAKGKQEISFAEAELEKNKSDLEIGEEKLRNAKIEIAEGKMRLQKEKIKLEDSKKTALKEFEKARKEIEDGKREYDEGYEEYLKGKKESDEEIAGAKKKIADVEEELKKLKKPKWYIVKRSQTKDFMEYEMAADRIDAVAKVFPVFFFLIAILVSLTTMTRMVDEERVYIGSLKAMGYKNIAIASKYIVYAATASISGSIVGLFIGFWALPTVIFNAYRIMYIMPDIIIEYNSYYALLSTFIAVIATNSAALIAVYGELREVPANLLRPRAPKPGKRILLERIDFIWSKLRFSQKVTARNLFRYKRRLFMTIIGIAGCTALLVAGFGLKDSIMAITSKQFDEINKYEMVMDLKDGIGIGKSTKSIDTLEEDSRIEDYILIKEQTMDIGKGGLEESANIIVPEDINGLKDFIILRNRETGENLSITEDGAILSEKASQLLNVNIGDEIYIKDENDIKRMVKIIGITENYINHYVYISPSLYEKVFEEDLEYKRIIAKTTNTEKVFEDKLSKELLKNDDVSSIEFITGISKAFNNTLDSLDKVIMVLIVSAGALAFVVLYNLTNINISERIREIATIKVLGFYDGEVSKYVYRENRILTIMGTVLGIVAGIFLHKFIILTTEIEFIMFGREIGNMSFVYSAILTLVFAAMVDFVMYFKLKRIDMVESLKSIE</sequence>
<evidence type="ECO:0000256" key="7">
    <source>
        <dbReference type="SAM" id="Phobius"/>
    </source>
</evidence>
<dbReference type="InterPro" id="IPR003838">
    <property type="entry name" value="ABC3_permease_C"/>
</dbReference>
<feature type="transmembrane region" description="Helical" evidence="7">
    <location>
        <begin position="20"/>
        <end position="37"/>
    </location>
</feature>
<gene>
    <name evidence="9" type="ORF">CUESP1_2761</name>
</gene>
<keyword evidence="3 7" id="KW-0812">Transmembrane</keyword>
<dbReference type="Proteomes" id="UP000245423">
    <property type="component" value="Chromosome 1"/>
</dbReference>
<dbReference type="Pfam" id="PF02687">
    <property type="entry name" value="FtsX"/>
    <property type="match status" value="2"/>
</dbReference>
<dbReference type="HOGENOM" id="CLU_005531_0_0_9"/>
<protein>
    <submittedName>
        <fullName evidence="9">Efflux ABC transporter, permease protein</fullName>
    </submittedName>
</protein>
<dbReference type="PANTHER" id="PTHR30287">
    <property type="entry name" value="MEMBRANE COMPONENT OF PREDICTED ABC SUPERFAMILY METABOLITE UPTAKE TRANSPORTER"/>
    <property type="match status" value="1"/>
</dbReference>
<feature type="transmembrane region" description="Helical" evidence="7">
    <location>
        <begin position="598"/>
        <end position="625"/>
    </location>
</feature>
<dbReference type="InterPro" id="IPR038766">
    <property type="entry name" value="Membrane_comp_ABC_pdt"/>
</dbReference>
<feature type="transmembrane region" description="Helical" evidence="7">
    <location>
        <begin position="952"/>
        <end position="971"/>
    </location>
</feature>
<dbReference type="GO" id="GO:0005886">
    <property type="term" value="C:plasma membrane"/>
    <property type="evidence" value="ECO:0007669"/>
    <property type="project" value="UniProtKB-SubCell"/>
</dbReference>
<keyword evidence="6" id="KW-0175">Coiled coil</keyword>
<keyword evidence="4 7" id="KW-1133">Transmembrane helix</keyword>
<organism evidence="9 10">
    <name type="scientific">[Clostridium] ultunense Esp</name>
    <dbReference type="NCBI Taxonomy" id="1288971"/>
    <lineage>
        <taxon>Bacteria</taxon>
        <taxon>Bacillati</taxon>
        <taxon>Bacillota</taxon>
        <taxon>Tissierellia</taxon>
        <taxon>Tissierellales</taxon>
        <taxon>Tepidimicrobiaceae</taxon>
        <taxon>Schnuerera</taxon>
    </lineage>
</organism>
<dbReference type="AlphaFoldDB" id="M1YTE7"/>
<dbReference type="OrthoDB" id="5137249at2"/>
<comment type="subcellular location">
    <subcellularLocation>
        <location evidence="1">Cell membrane</location>
        <topology evidence="1">Multi-pass membrane protein</topology>
    </subcellularLocation>
</comment>
<dbReference type="RefSeq" id="WP_005583580.1">
    <property type="nucleotide sequence ID" value="NZ_LT669839.1"/>
</dbReference>
<evidence type="ECO:0000256" key="1">
    <source>
        <dbReference type="ARBA" id="ARBA00004651"/>
    </source>
</evidence>
<accession>M1YTE7</accession>
<evidence type="ECO:0000259" key="8">
    <source>
        <dbReference type="Pfam" id="PF02687"/>
    </source>
</evidence>
<feature type="coiled-coil region" evidence="6">
    <location>
        <begin position="258"/>
        <end position="524"/>
    </location>
</feature>
<evidence type="ECO:0000256" key="6">
    <source>
        <dbReference type="SAM" id="Coils"/>
    </source>
</evidence>
<dbReference type="EMBL" id="LT669839">
    <property type="protein sequence ID" value="SHD78094.1"/>
    <property type="molecule type" value="Genomic_DNA"/>
</dbReference>
<feature type="transmembrane region" description="Helical" evidence="7">
    <location>
        <begin position="549"/>
        <end position="568"/>
    </location>
</feature>
<proteinExistence type="predicted"/>
<feature type="transmembrane region" description="Helical" evidence="7">
    <location>
        <begin position="719"/>
        <end position="739"/>
    </location>
</feature>
<dbReference type="PANTHER" id="PTHR30287:SF1">
    <property type="entry name" value="INNER MEMBRANE PROTEIN"/>
    <property type="match status" value="1"/>
</dbReference>
<reference evidence="9 10" key="1">
    <citation type="submission" date="2016-11" db="EMBL/GenBank/DDBJ databases">
        <authorList>
            <person name="Manzoor S."/>
        </authorList>
    </citation>
    <scope>NUCLEOTIDE SEQUENCE [LARGE SCALE GENOMIC DNA]</scope>
    <source>
        <strain evidence="9">Clostridium ultunense strain Esp</strain>
    </source>
</reference>
<feature type="transmembrane region" description="Helical" evidence="7">
    <location>
        <begin position="1006"/>
        <end position="1026"/>
    </location>
</feature>
<feature type="transmembrane region" description="Helical" evidence="7">
    <location>
        <begin position="645"/>
        <end position="667"/>
    </location>
</feature>
<evidence type="ECO:0000256" key="4">
    <source>
        <dbReference type="ARBA" id="ARBA00022989"/>
    </source>
</evidence>
<evidence type="ECO:0000313" key="9">
    <source>
        <dbReference type="EMBL" id="SHD78094.1"/>
    </source>
</evidence>
<keyword evidence="5 7" id="KW-0472">Membrane</keyword>
<keyword evidence="2" id="KW-1003">Cell membrane</keyword>
<name>M1YTE7_9FIRM</name>
<feature type="transmembrane region" description="Helical" evidence="7">
    <location>
        <begin position="1046"/>
        <end position="1066"/>
    </location>
</feature>
<keyword evidence="10" id="KW-1185">Reference proteome</keyword>
<evidence type="ECO:0000256" key="5">
    <source>
        <dbReference type="ARBA" id="ARBA00023136"/>
    </source>
</evidence>